<reference evidence="2 3" key="1">
    <citation type="submission" date="2020-03" db="EMBL/GenBank/DDBJ databases">
        <title>Leucobacter sp. nov., isolated from beetles.</title>
        <authorList>
            <person name="Hyun D.-W."/>
            <person name="Bae J.-W."/>
        </authorList>
    </citation>
    <scope>NUCLEOTIDE SEQUENCE [LARGE SCALE GENOMIC DNA]</scope>
    <source>
        <strain evidence="2 3">HDW9B</strain>
    </source>
</reference>
<dbReference type="AlphaFoldDB" id="A0A6G8FHY3"/>
<keyword evidence="1" id="KW-1133">Transmembrane helix</keyword>
<protein>
    <submittedName>
        <fullName evidence="2">Uncharacterized protein</fullName>
    </submittedName>
</protein>
<keyword evidence="3" id="KW-1185">Reference proteome</keyword>
<dbReference type="Proteomes" id="UP000501387">
    <property type="component" value="Chromosome"/>
</dbReference>
<organism evidence="2 3">
    <name type="scientific">Leucobacter insecticola</name>
    <dbReference type="NCBI Taxonomy" id="2714934"/>
    <lineage>
        <taxon>Bacteria</taxon>
        <taxon>Bacillati</taxon>
        <taxon>Actinomycetota</taxon>
        <taxon>Actinomycetes</taxon>
        <taxon>Micrococcales</taxon>
        <taxon>Microbacteriaceae</taxon>
        <taxon>Leucobacter</taxon>
    </lineage>
</organism>
<name>A0A6G8FHY3_9MICO</name>
<evidence type="ECO:0000313" key="2">
    <source>
        <dbReference type="EMBL" id="QIM15958.1"/>
    </source>
</evidence>
<accession>A0A6G8FHY3</accession>
<sequence>MSEFIDPLLSWFKENLYLICLVLVATGALGYLAIRVIVVGFARWRYNRYKIHGGTRRLLRPRSWFQLQPRTLFEARNDLLASPAIREFYAPVELYKEEREPGRIYARAAWLSPFASAARASIAQNKAAIKGNTSEYASR</sequence>
<keyword evidence="1" id="KW-0812">Transmembrane</keyword>
<evidence type="ECO:0000256" key="1">
    <source>
        <dbReference type="SAM" id="Phobius"/>
    </source>
</evidence>
<keyword evidence="1" id="KW-0472">Membrane</keyword>
<proteinExistence type="predicted"/>
<gene>
    <name evidence="2" type="ORF">G7067_05240</name>
</gene>
<dbReference type="EMBL" id="CP049934">
    <property type="protein sequence ID" value="QIM15958.1"/>
    <property type="molecule type" value="Genomic_DNA"/>
</dbReference>
<dbReference type="KEGG" id="lins:G7067_05240"/>
<dbReference type="RefSeq" id="WP_166322510.1">
    <property type="nucleotide sequence ID" value="NZ_CP049934.1"/>
</dbReference>
<feature type="transmembrane region" description="Helical" evidence="1">
    <location>
        <begin position="16"/>
        <end position="42"/>
    </location>
</feature>
<evidence type="ECO:0000313" key="3">
    <source>
        <dbReference type="Proteomes" id="UP000501387"/>
    </source>
</evidence>